<dbReference type="RefSeq" id="WP_143174032.1">
    <property type="nucleotide sequence ID" value="NZ_FQVN01000002.1"/>
</dbReference>
<protein>
    <submittedName>
        <fullName evidence="2">Aldo/keto reductase</fullName>
    </submittedName>
</protein>
<evidence type="ECO:0000313" key="2">
    <source>
        <dbReference type="EMBL" id="SHF14269.1"/>
    </source>
</evidence>
<dbReference type="CDD" id="cd19095">
    <property type="entry name" value="AKR_PA4992-like"/>
    <property type="match status" value="1"/>
</dbReference>
<gene>
    <name evidence="2" type="ORF">SAMN05444320_102640</name>
</gene>
<dbReference type="Proteomes" id="UP000184501">
    <property type="component" value="Unassembled WGS sequence"/>
</dbReference>
<dbReference type="PANTHER" id="PTHR43312">
    <property type="entry name" value="D-THREO-ALDOSE 1-DEHYDROGENASE"/>
    <property type="match status" value="1"/>
</dbReference>
<proteinExistence type="predicted"/>
<dbReference type="AlphaFoldDB" id="A0A1M4Z863"/>
<sequence length="281" mass="30082">MNAREPQPRQLGRRGSSVPCVGLGTWRRFDLPADRQHLADEVVAAAFASGVRVFDTASVYGRSEEALATALGDRRSEAFVATKIWAEDGAEGRAQFDGQLRRFGGRLDLIQVHNLIGWRTHLPWLAERREAGDVGLVGITYRRDGHMPGSGTRDDLVAAMRSGMVDVIQVPVNPLEHNVIAEVLPLAAELGLGVLAMRPFAEGELLSGPSPDEIAATGCRTWPEALLRWTLSTPHVTAALPATGSATHVAANAAAGTAPPLTPDQRALIHRLAHHHTPGAP</sequence>
<accession>A0A1M4Z863</accession>
<dbReference type="InterPro" id="IPR023210">
    <property type="entry name" value="NADP_OxRdtase_dom"/>
</dbReference>
<reference evidence="2 3" key="1">
    <citation type="submission" date="2016-11" db="EMBL/GenBank/DDBJ databases">
        <authorList>
            <person name="Jaros S."/>
            <person name="Januszkiewicz K."/>
            <person name="Wedrychowicz H."/>
        </authorList>
    </citation>
    <scope>NUCLEOTIDE SEQUENCE [LARGE SCALE GENOMIC DNA]</scope>
    <source>
        <strain evidence="2 3">DSM 44523</strain>
    </source>
</reference>
<name>A0A1M4Z863_STRHI</name>
<evidence type="ECO:0000259" key="1">
    <source>
        <dbReference type="Pfam" id="PF00248"/>
    </source>
</evidence>
<dbReference type="STRING" id="2017.SAMN05444320_102640"/>
<evidence type="ECO:0000313" key="3">
    <source>
        <dbReference type="Proteomes" id="UP000184501"/>
    </source>
</evidence>
<dbReference type="EMBL" id="FQVN01000002">
    <property type="protein sequence ID" value="SHF14269.1"/>
    <property type="molecule type" value="Genomic_DNA"/>
</dbReference>
<dbReference type="InterPro" id="IPR036812">
    <property type="entry name" value="NAD(P)_OxRdtase_dom_sf"/>
</dbReference>
<dbReference type="SUPFAM" id="SSF51430">
    <property type="entry name" value="NAD(P)-linked oxidoreductase"/>
    <property type="match status" value="1"/>
</dbReference>
<dbReference type="Gene3D" id="3.20.20.100">
    <property type="entry name" value="NADP-dependent oxidoreductase domain"/>
    <property type="match status" value="1"/>
</dbReference>
<organism evidence="2 3">
    <name type="scientific">Streptoalloteichus hindustanus</name>
    <dbReference type="NCBI Taxonomy" id="2017"/>
    <lineage>
        <taxon>Bacteria</taxon>
        <taxon>Bacillati</taxon>
        <taxon>Actinomycetota</taxon>
        <taxon>Actinomycetes</taxon>
        <taxon>Pseudonocardiales</taxon>
        <taxon>Pseudonocardiaceae</taxon>
        <taxon>Streptoalloteichus</taxon>
    </lineage>
</organism>
<dbReference type="OrthoDB" id="9768851at2"/>
<dbReference type="PANTHER" id="PTHR43312:SF1">
    <property type="entry name" value="NADP-DEPENDENT OXIDOREDUCTASE DOMAIN-CONTAINING PROTEIN"/>
    <property type="match status" value="1"/>
</dbReference>
<keyword evidence="3" id="KW-1185">Reference proteome</keyword>
<feature type="domain" description="NADP-dependent oxidoreductase" evidence="1">
    <location>
        <begin position="21"/>
        <end position="271"/>
    </location>
</feature>
<dbReference type="InterPro" id="IPR053135">
    <property type="entry name" value="AKR2_Oxidoreductase"/>
</dbReference>
<dbReference type="Pfam" id="PF00248">
    <property type="entry name" value="Aldo_ket_red"/>
    <property type="match status" value="1"/>
</dbReference>